<evidence type="ECO:0000313" key="2">
    <source>
        <dbReference type="EMBL" id="KAH9522681.1"/>
    </source>
</evidence>
<dbReference type="EMBL" id="ASGP02000002">
    <property type="protein sequence ID" value="KAH9522681.1"/>
    <property type="molecule type" value="Genomic_DNA"/>
</dbReference>
<reference evidence="2" key="1">
    <citation type="submission" date="2013-05" db="EMBL/GenBank/DDBJ databases">
        <authorList>
            <person name="Yim A.K.Y."/>
            <person name="Chan T.F."/>
            <person name="Ji K.M."/>
            <person name="Liu X.Y."/>
            <person name="Zhou J.W."/>
            <person name="Li R.Q."/>
            <person name="Yang K.Y."/>
            <person name="Li J."/>
            <person name="Li M."/>
            <person name="Law P.T.W."/>
            <person name="Wu Y.L."/>
            <person name="Cai Z.L."/>
            <person name="Qin H."/>
            <person name="Bao Y."/>
            <person name="Leung R.K.K."/>
            <person name="Ng P.K.S."/>
            <person name="Zou J."/>
            <person name="Zhong X.J."/>
            <person name="Ran P.X."/>
            <person name="Zhong N.S."/>
            <person name="Liu Z.G."/>
            <person name="Tsui S.K.W."/>
        </authorList>
    </citation>
    <scope>NUCLEOTIDE SEQUENCE</scope>
    <source>
        <strain evidence="2">Derf</strain>
        <tissue evidence="2">Whole organism</tissue>
    </source>
</reference>
<dbReference type="Proteomes" id="UP000790347">
    <property type="component" value="Unassembled WGS sequence"/>
</dbReference>
<comment type="caution">
    <text evidence="2">The sequence shown here is derived from an EMBL/GenBank/DDBJ whole genome shotgun (WGS) entry which is preliminary data.</text>
</comment>
<sequence length="106" mass="12363">MDDQQKPGPSGQKSGMPGNFDDILRYFNIVRDDHDESEIDEKPFDDQWENDGSGFLFEPNDDFNFNFNRPEFDANDVAEIDRLLANYMDNSGLNDDEIELKNMKYL</sequence>
<dbReference type="AlphaFoldDB" id="A0A922I8I3"/>
<protein>
    <submittedName>
        <fullName evidence="2">Uncharacterized protein</fullName>
    </submittedName>
</protein>
<name>A0A922I8I3_DERFA</name>
<keyword evidence="3" id="KW-1185">Reference proteome</keyword>
<organism evidence="2 3">
    <name type="scientific">Dermatophagoides farinae</name>
    <name type="common">American house dust mite</name>
    <dbReference type="NCBI Taxonomy" id="6954"/>
    <lineage>
        <taxon>Eukaryota</taxon>
        <taxon>Metazoa</taxon>
        <taxon>Ecdysozoa</taxon>
        <taxon>Arthropoda</taxon>
        <taxon>Chelicerata</taxon>
        <taxon>Arachnida</taxon>
        <taxon>Acari</taxon>
        <taxon>Acariformes</taxon>
        <taxon>Sarcoptiformes</taxon>
        <taxon>Astigmata</taxon>
        <taxon>Psoroptidia</taxon>
        <taxon>Analgoidea</taxon>
        <taxon>Pyroglyphidae</taxon>
        <taxon>Dermatophagoidinae</taxon>
        <taxon>Dermatophagoides</taxon>
    </lineage>
</organism>
<accession>A0A922I8I3</accession>
<gene>
    <name evidence="2" type="ORF">DERF_006247</name>
</gene>
<evidence type="ECO:0000256" key="1">
    <source>
        <dbReference type="SAM" id="MobiDB-lite"/>
    </source>
</evidence>
<feature type="region of interest" description="Disordered" evidence="1">
    <location>
        <begin position="1"/>
        <end position="20"/>
    </location>
</feature>
<proteinExistence type="predicted"/>
<evidence type="ECO:0000313" key="3">
    <source>
        <dbReference type="Proteomes" id="UP000790347"/>
    </source>
</evidence>
<reference evidence="2" key="2">
    <citation type="journal article" date="2022" name="Res Sq">
        <title>Comparative Genomics Reveals Insights into the Divergent Evolution of Astigmatic Mites and Household Pest Adaptations.</title>
        <authorList>
            <person name="Xiong Q."/>
            <person name="Wan A.T.-Y."/>
            <person name="Liu X.-Y."/>
            <person name="Fung C.S.-H."/>
            <person name="Xiao X."/>
            <person name="Malainual N."/>
            <person name="Hou J."/>
            <person name="Wang L."/>
            <person name="Wang M."/>
            <person name="Yang K."/>
            <person name="Cui Y."/>
            <person name="Leung E."/>
            <person name="Nong W."/>
            <person name="Shin S.-K."/>
            <person name="Au S."/>
            <person name="Jeong K.Y."/>
            <person name="Chew F.T."/>
            <person name="Hui J."/>
            <person name="Leung T.F."/>
            <person name="Tungtrongchitr A."/>
            <person name="Zhong N."/>
            <person name="Liu Z."/>
            <person name="Tsui S."/>
        </authorList>
    </citation>
    <scope>NUCLEOTIDE SEQUENCE</scope>
    <source>
        <strain evidence="2">Derf</strain>
        <tissue evidence="2">Whole organism</tissue>
    </source>
</reference>